<reference evidence="1 2" key="1">
    <citation type="journal article" date="2016" name="Sci. Rep.">
        <title>The genome sequence of the outbreeding globe artichoke constructed de novo incorporating a phase-aware low-pass sequencing strategy of F1 progeny.</title>
        <authorList>
            <person name="Scaglione D."/>
            <person name="Reyes-Chin-Wo S."/>
            <person name="Acquadro A."/>
            <person name="Froenicke L."/>
            <person name="Portis E."/>
            <person name="Beitel C."/>
            <person name="Tirone M."/>
            <person name="Mauro R."/>
            <person name="Lo Monaco A."/>
            <person name="Mauromicale G."/>
            <person name="Faccioli P."/>
            <person name="Cattivelli L."/>
            <person name="Rieseberg L."/>
            <person name="Michelmore R."/>
            <person name="Lanteri S."/>
        </authorList>
    </citation>
    <scope>NUCLEOTIDE SEQUENCE [LARGE SCALE GENOMIC DNA]</scope>
    <source>
        <strain evidence="1">2C</strain>
    </source>
</reference>
<accession>A0A124SB79</accession>
<dbReference type="AlphaFoldDB" id="A0A124SB79"/>
<dbReference type="PANTHER" id="PTHR38925">
    <property type="entry name" value="PROTEIN, PUTATIVE-RELATED"/>
    <property type="match status" value="1"/>
</dbReference>
<proteinExistence type="predicted"/>
<comment type="caution">
    <text evidence="1">The sequence shown here is derived from an EMBL/GenBank/DDBJ whole genome shotgun (WGS) entry which is preliminary data.</text>
</comment>
<gene>
    <name evidence="1" type="ORF">Ccrd_008210</name>
</gene>
<sequence length="100" mass="11410">MPLHLLMAAAKIHSFSATPLLATLIWPFCIKFMLSLRPIKDIVQSIAFDSNLLVFQLTRIFTSPQHRGRRLNRVFHLVGRVTARFLSSLTAHICAHSWTL</sequence>
<dbReference type="Proteomes" id="UP000243975">
    <property type="component" value="Unassembled WGS sequence"/>
</dbReference>
<protein>
    <submittedName>
        <fullName evidence="1">Uncharacterized protein</fullName>
    </submittedName>
</protein>
<organism evidence="1 2">
    <name type="scientific">Cynara cardunculus var. scolymus</name>
    <name type="common">Globe artichoke</name>
    <name type="synonym">Cynara scolymus</name>
    <dbReference type="NCBI Taxonomy" id="59895"/>
    <lineage>
        <taxon>Eukaryota</taxon>
        <taxon>Viridiplantae</taxon>
        <taxon>Streptophyta</taxon>
        <taxon>Embryophyta</taxon>
        <taxon>Tracheophyta</taxon>
        <taxon>Spermatophyta</taxon>
        <taxon>Magnoliopsida</taxon>
        <taxon>eudicotyledons</taxon>
        <taxon>Gunneridae</taxon>
        <taxon>Pentapetalae</taxon>
        <taxon>asterids</taxon>
        <taxon>campanulids</taxon>
        <taxon>Asterales</taxon>
        <taxon>Asteraceae</taxon>
        <taxon>Carduoideae</taxon>
        <taxon>Cardueae</taxon>
        <taxon>Carduinae</taxon>
        <taxon>Cynara</taxon>
    </lineage>
</organism>
<evidence type="ECO:0000313" key="1">
    <source>
        <dbReference type="EMBL" id="KVH89802.1"/>
    </source>
</evidence>
<keyword evidence="2" id="KW-1185">Reference proteome</keyword>
<name>A0A124SB79_CYNCS</name>
<dbReference type="PANTHER" id="PTHR38925:SF1">
    <property type="entry name" value="PROTEIN, PUTATIVE-RELATED"/>
    <property type="match status" value="1"/>
</dbReference>
<dbReference type="Gramene" id="KVH89802">
    <property type="protein sequence ID" value="KVH89802"/>
    <property type="gene ID" value="Ccrd_008210"/>
</dbReference>
<evidence type="ECO:0000313" key="2">
    <source>
        <dbReference type="Proteomes" id="UP000243975"/>
    </source>
</evidence>
<dbReference type="EMBL" id="LEKV01005138">
    <property type="protein sequence ID" value="KVH89802.1"/>
    <property type="molecule type" value="Genomic_DNA"/>
</dbReference>